<evidence type="ECO:0000313" key="2">
    <source>
        <dbReference type="EMBL" id="NVN53211.1"/>
    </source>
</evidence>
<organism evidence="2 3">
    <name type="scientific">Mycolicibacterium hippocampi</name>
    <dbReference type="NCBI Taxonomy" id="659824"/>
    <lineage>
        <taxon>Bacteria</taxon>
        <taxon>Bacillati</taxon>
        <taxon>Actinomycetota</taxon>
        <taxon>Actinomycetes</taxon>
        <taxon>Mycobacteriales</taxon>
        <taxon>Mycobacteriaceae</taxon>
        <taxon>Mycolicibacterium</taxon>
    </lineage>
</organism>
<feature type="transmembrane region" description="Helical" evidence="1">
    <location>
        <begin position="120"/>
        <end position="140"/>
    </location>
</feature>
<name>A0A850PS96_9MYCO</name>
<keyword evidence="3" id="KW-1185">Reference proteome</keyword>
<evidence type="ECO:0000256" key="1">
    <source>
        <dbReference type="SAM" id="Phobius"/>
    </source>
</evidence>
<keyword evidence="1" id="KW-0472">Membrane</keyword>
<feature type="transmembrane region" description="Helical" evidence="1">
    <location>
        <begin position="94"/>
        <end position="114"/>
    </location>
</feature>
<proteinExistence type="predicted"/>
<keyword evidence="1" id="KW-1133">Transmembrane helix</keyword>
<feature type="transmembrane region" description="Helical" evidence="1">
    <location>
        <begin position="63"/>
        <end position="82"/>
    </location>
</feature>
<dbReference type="InterPro" id="IPR036927">
    <property type="entry name" value="Cyt_c_oxase-like_su1_sf"/>
</dbReference>
<dbReference type="Gene3D" id="1.20.210.10">
    <property type="entry name" value="Cytochrome c oxidase-like, subunit I domain"/>
    <property type="match status" value="1"/>
</dbReference>
<sequence>MTDPQAAPSRRPRLVDIAFWCFIVGAVIMIVGGLMAGATDYDTARAVLPSTFSDDQVQNYLTLYRASGIGSAVAGVALAFLAGRTRRGDGRFRLALLGLVFATFVVVVMLALGFGVAQPVVLLSLLPVLVGSALLTMPAARTWFESEGHL</sequence>
<dbReference type="AlphaFoldDB" id="A0A850PS96"/>
<accession>A0A850PS96</accession>
<dbReference type="EMBL" id="JABFYL010000048">
    <property type="protein sequence ID" value="NVN53211.1"/>
    <property type="molecule type" value="Genomic_DNA"/>
</dbReference>
<evidence type="ECO:0000313" key="3">
    <source>
        <dbReference type="Proteomes" id="UP000570517"/>
    </source>
</evidence>
<comment type="caution">
    <text evidence="2">The sequence shown here is derived from an EMBL/GenBank/DDBJ whole genome shotgun (WGS) entry which is preliminary data.</text>
</comment>
<dbReference type="Proteomes" id="UP000570517">
    <property type="component" value="Unassembled WGS sequence"/>
</dbReference>
<keyword evidence="1" id="KW-0812">Transmembrane</keyword>
<gene>
    <name evidence="2" type="ORF">HLY00_5183</name>
</gene>
<dbReference type="SUPFAM" id="SSF81442">
    <property type="entry name" value="Cytochrome c oxidase subunit I-like"/>
    <property type="match status" value="1"/>
</dbReference>
<dbReference type="RefSeq" id="WP_178361418.1">
    <property type="nucleotide sequence ID" value="NZ_JABFYL010000048.1"/>
</dbReference>
<feature type="transmembrane region" description="Helical" evidence="1">
    <location>
        <begin position="17"/>
        <end position="38"/>
    </location>
</feature>
<reference evidence="2 3" key="1">
    <citation type="submission" date="2020-05" db="EMBL/GenBank/DDBJ databases">
        <title>Draft genome sequence of Mycobacterium hippocampi DL, isolated from European seabass, Dicentrarchus labrax, reared in fish farms.</title>
        <authorList>
            <person name="Stathopoulou P."/>
            <person name="Asimakis E."/>
            <person name="Tzokas K."/>
            <person name="Batargias C."/>
            <person name="Tsiamis G."/>
        </authorList>
    </citation>
    <scope>NUCLEOTIDE SEQUENCE [LARGE SCALE GENOMIC DNA]</scope>
    <source>
        <strain evidence="2 3">DL</strain>
    </source>
</reference>
<protein>
    <submittedName>
        <fullName evidence="2">Uncharacterized protein</fullName>
    </submittedName>
</protein>